<dbReference type="Pfam" id="PF00086">
    <property type="entry name" value="Thyroglobulin_1"/>
    <property type="match status" value="1"/>
</dbReference>
<feature type="disulfide bond" evidence="5">
    <location>
        <begin position="63"/>
        <end position="70"/>
    </location>
</feature>
<feature type="domain" description="Thyroglobulin type-1" evidence="6">
    <location>
        <begin position="25"/>
        <end position="97"/>
    </location>
</feature>
<dbReference type="Proteomes" id="UP000261380">
    <property type="component" value="Unplaced"/>
</dbReference>
<dbReference type="GO" id="GO:0005615">
    <property type="term" value="C:extracellular space"/>
    <property type="evidence" value="ECO:0007669"/>
    <property type="project" value="TreeGrafter"/>
</dbReference>
<comment type="caution">
    <text evidence="5">Lacks conserved residue(s) required for the propagation of feature annotation.</text>
</comment>
<reference evidence="7" key="1">
    <citation type="submission" date="2025-08" db="UniProtKB">
        <authorList>
            <consortium name="Ensembl"/>
        </authorList>
    </citation>
    <scope>IDENTIFICATION</scope>
</reference>
<accession>A0A3B5MUQ1</accession>
<evidence type="ECO:0000256" key="2">
    <source>
        <dbReference type="ARBA" id="ARBA00022525"/>
    </source>
</evidence>
<dbReference type="InterPro" id="IPR036857">
    <property type="entry name" value="Thyroglobulin_1_sf"/>
</dbReference>
<comment type="subcellular location">
    <subcellularLocation>
        <location evidence="1">Secreted</location>
    </subcellularLocation>
</comment>
<dbReference type="AlphaFoldDB" id="A0A3B5MUQ1"/>
<sequence length="99" mass="11138">EPGLDLVHLVSTRFALFAAPTNRAESVCERWRASLIEHYGGNPDPQQYLPQCEPDGEFSPVQCYGESTYCWCVDQEGREIDGTRSHDAVKPTFNPSCLF</sequence>
<evidence type="ECO:0000313" key="8">
    <source>
        <dbReference type="Proteomes" id="UP000261380"/>
    </source>
</evidence>
<evidence type="ECO:0000313" key="7">
    <source>
        <dbReference type="Ensembl" id="ENSXCOP00000023219.1"/>
    </source>
</evidence>
<dbReference type="SMART" id="SM00211">
    <property type="entry name" value="TY"/>
    <property type="match status" value="1"/>
</dbReference>
<reference evidence="7" key="2">
    <citation type="submission" date="2025-09" db="UniProtKB">
        <authorList>
            <consortium name="Ensembl"/>
        </authorList>
    </citation>
    <scope>IDENTIFICATION</scope>
</reference>
<dbReference type="GO" id="GO:0005604">
    <property type="term" value="C:basement membrane"/>
    <property type="evidence" value="ECO:0007669"/>
    <property type="project" value="TreeGrafter"/>
</dbReference>
<evidence type="ECO:0000256" key="1">
    <source>
        <dbReference type="ARBA" id="ARBA00004613"/>
    </source>
</evidence>
<dbReference type="Gene3D" id="4.10.800.10">
    <property type="entry name" value="Thyroglobulin type-1"/>
    <property type="match status" value="1"/>
</dbReference>
<evidence type="ECO:0000256" key="3">
    <source>
        <dbReference type="ARBA" id="ARBA00022737"/>
    </source>
</evidence>
<dbReference type="SUPFAM" id="SSF57610">
    <property type="entry name" value="Thyroglobulin type-1 domain"/>
    <property type="match status" value="1"/>
</dbReference>
<dbReference type="PROSITE" id="PS00484">
    <property type="entry name" value="THYROGLOBULIN_1_1"/>
    <property type="match status" value="1"/>
</dbReference>
<dbReference type="PANTHER" id="PTHR12352:SF3">
    <property type="entry name" value="NIDOGEN-2"/>
    <property type="match status" value="1"/>
</dbReference>
<keyword evidence="4 5" id="KW-1015">Disulfide bond</keyword>
<evidence type="ECO:0000256" key="5">
    <source>
        <dbReference type="PROSITE-ProRule" id="PRU00500"/>
    </source>
</evidence>
<keyword evidence="2" id="KW-0964">Secreted</keyword>
<dbReference type="GeneTree" id="ENSGT01120000272251"/>
<keyword evidence="3" id="KW-0677">Repeat</keyword>
<proteinExistence type="predicted"/>
<protein>
    <recommendedName>
        <fullName evidence="6">Thyroglobulin type-1 domain-containing protein</fullName>
    </recommendedName>
</protein>
<evidence type="ECO:0000259" key="6">
    <source>
        <dbReference type="PROSITE" id="PS51162"/>
    </source>
</evidence>
<dbReference type="PROSITE" id="PS51162">
    <property type="entry name" value="THYROGLOBULIN_1_2"/>
    <property type="match status" value="1"/>
</dbReference>
<dbReference type="CDD" id="cd00191">
    <property type="entry name" value="TY"/>
    <property type="match status" value="1"/>
</dbReference>
<keyword evidence="8" id="KW-1185">Reference proteome</keyword>
<dbReference type="InterPro" id="IPR000716">
    <property type="entry name" value="Thyroglobulin_1"/>
</dbReference>
<dbReference type="Ensembl" id="ENSXCOT00000023497.1">
    <property type="protein sequence ID" value="ENSXCOP00000023219.1"/>
    <property type="gene ID" value="ENSXCOG00000017348.1"/>
</dbReference>
<dbReference type="InterPro" id="IPR051950">
    <property type="entry name" value="Dev_reg/Prot_inhib"/>
</dbReference>
<evidence type="ECO:0000256" key="4">
    <source>
        <dbReference type="ARBA" id="ARBA00023157"/>
    </source>
</evidence>
<dbReference type="GO" id="GO:0007160">
    <property type="term" value="P:cell-matrix adhesion"/>
    <property type="evidence" value="ECO:0007669"/>
    <property type="project" value="TreeGrafter"/>
</dbReference>
<organism evidence="7 8">
    <name type="scientific">Xiphophorus couchianus</name>
    <name type="common">Monterrey platyfish</name>
    <dbReference type="NCBI Taxonomy" id="32473"/>
    <lineage>
        <taxon>Eukaryota</taxon>
        <taxon>Metazoa</taxon>
        <taxon>Chordata</taxon>
        <taxon>Craniata</taxon>
        <taxon>Vertebrata</taxon>
        <taxon>Euteleostomi</taxon>
        <taxon>Actinopterygii</taxon>
        <taxon>Neopterygii</taxon>
        <taxon>Teleostei</taxon>
        <taxon>Neoteleostei</taxon>
        <taxon>Acanthomorphata</taxon>
        <taxon>Ovalentaria</taxon>
        <taxon>Atherinomorphae</taxon>
        <taxon>Cyprinodontiformes</taxon>
        <taxon>Poeciliidae</taxon>
        <taxon>Poeciliinae</taxon>
        <taxon>Xiphophorus</taxon>
    </lineage>
</organism>
<name>A0A3B5MUQ1_9TELE</name>
<dbReference type="PANTHER" id="PTHR12352">
    <property type="entry name" value="SECRETED MODULAR CALCIUM-BINDING PROTEIN"/>
    <property type="match status" value="1"/>
</dbReference>